<organism evidence="2 3">
    <name type="scientific">Evansella vedderi</name>
    <dbReference type="NCBI Taxonomy" id="38282"/>
    <lineage>
        <taxon>Bacteria</taxon>
        <taxon>Bacillati</taxon>
        <taxon>Bacillota</taxon>
        <taxon>Bacilli</taxon>
        <taxon>Bacillales</taxon>
        <taxon>Bacillaceae</taxon>
        <taxon>Evansella</taxon>
    </lineage>
</organism>
<dbReference type="EMBL" id="JAUSUG010000019">
    <property type="protein sequence ID" value="MDQ0256731.1"/>
    <property type="molecule type" value="Genomic_DNA"/>
</dbReference>
<reference evidence="2 3" key="1">
    <citation type="submission" date="2023-07" db="EMBL/GenBank/DDBJ databases">
        <title>Genomic Encyclopedia of Type Strains, Phase IV (KMG-IV): sequencing the most valuable type-strain genomes for metagenomic binning, comparative biology and taxonomic classification.</title>
        <authorList>
            <person name="Goeker M."/>
        </authorList>
    </citation>
    <scope>NUCLEOTIDE SEQUENCE [LARGE SCALE GENOMIC DNA]</scope>
    <source>
        <strain evidence="2 3">DSM 9768</strain>
    </source>
</reference>
<feature type="transmembrane region" description="Helical" evidence="1">
    <location>
        <begin position="6"/>
        <end position="28"/>
    </location>
</feature>
<evidence type="ECO:0000313" key="3">
    <source>
        <dbReference type="Proteomes" id="UP001230005"/>
    </source>
</evidence>
<comment type="caution">
    <text evidence="2">The sequence shown here is derived from an EMBL/GenBank/DDBJ whole genome shotgun (WGS) entry which is preliminary data.</text>
</comment>
<accession>A0ABT9ZZR7</accession>
<protein>
    <submittedName>
        <fullName evidence="2">Uncharacterized protein</fullName>
    </submittedName>
</protein>
<name>A0ABT9ZZR7_9BACI</name>
<evidence type="ECO:0000313" key="2">
    <source>
        <dbReference type="EMBL" id="MDQ0256731.1"/>
    </source>
</evidence>
<gene>
    <name evidence="2" type="ORF">J2S74_004153</name>
</gene>
<evidence type="ECO:0000256" key="1">
    <source>
        <dbReference type="SAM" id="Phobius"/>
    </source>
</evidence>
<keyword evidence="3" id="KW-1185">Reference proteome</keyword>
<keyword evidence="1" id="KW-1133">Transmembrane helix</keyword>
<sequence>MLPSWLPLWGLTFAFAPAGTSVTSLLMLRVVSTDMLRSISF</sequence>
<keyword evidence="1" id="KW-0812">Transmembrane</keyword>
<keyword evidence="1" id="KW-0472">Membrane</keyword>
<proteinExistence type="predicted"/>
<dbReference type="Proteomes" id="UP001230005">
    <property type="component" value="Unassembled WGS sequence"/>
</dbReference>